<accession>A0A565CXF9</accession>
<name>A0A565CXF9_9BRAS</name>
<evidence type="ECO:0000256" key="1">
    <source>
        <dbReference type="SAM" id="MobiDB-lite"/>
    </source>
</evidence>
<reference evidence="2" key="1">
    <citation type="submission" date="2019-07" db="EMBL/GenBank/DDBJ databases">
        <authorList>
            <person name="Dittberner H."/>
        </authorList>
    </citation>
    <scope>NUCLEOTIDE SEQUENCE [LARGE SCALE GENOMIC DNA]</scope>
</reference>
<comment type="caution">
    <text evidence="2">The sequence shown here is derived from an EMBL/GenBank/DDBJ whole genome shotgun (WGS) entry which is preliminary data.</text>
</comment>
<dbReference type="Proteomes" id="UP000489600">
    <property type="component" value="Unassembled WGS sequence"/>
</dbReference>
<protein>
    <submittedName>
        <fullName evidence="2">Uncharacterized protein</fullName>
    </submittedName>
</protein>
<feature type="region of interest" description="Disordered" evidence="1">
    <location>
        <begin position="1"/>
        <end position="56"/>
    </location>
</feature>
<proteinExistence type="predicted"/>
<evidence type="ECO:0000313" key="2">
    <source>
        <dbReference type="EMBL" id="VVB18388.1"/>
    </source>
</evidence>
<dbReference type="EMBL" id="CABITT030000008">
    <property type="protein sequence ID" value="VVB18388.1"/>
    <property type="molecule type" value="Genomic_DNA"/>
</dbReference>
<organism evidence="2 3">
    <name type="scientific">Arabis nemorensis</name>
    <dbReference type="NCBI Taxonomy" id="586526"/>
    <lineage>
        <taxon>Eukaryota</taxon>
        <taxon>Viridiplantae</taxon>
        <taxon>Streptophyta</taxon>
        <taxon>Embryophyta</taxon>
        <taxon>Tracheophyta</taxon>
        <taxon>Spermatophyta</taxon>
        <taxon>Magnoliopsida</taxon>
        <taxon>eudicotyledons</taxon>
        <taxon>Gunneridae</taxon>
        <taxon>Pentapetalae</taxon>
        <taxon>rosids</taxon>
        <taxon>malvids</taxon>
        <taxon>Brassicales</taxon>
        <taxon>Brassicaceae</taxon>
        <taxon>Arabideae</taxon>
        <taxon>Arabis</taxon>
    </lineage>
</organism>
<sequence>MMMIRALSTRKKDQGGYKKLGEEEAADVELLKGKPQSVPASSHGKSPESSLGTWSMSKKEEFGIPLQMDLPYITDRSMS</sequence>
<keyword evidence="3" id="KW-1185">Reference proteome</keyword>
<feature type="compositionally biased region" description="Polar residues" evidence="1">
    <location>
        <begin position="38"/>
        <end position="56"/>
    </location>
</feature>
<feature type="compositionally biased region" description="Basic and acidic residues" evidence="1">
    <location>
        <begin position="10"/>
        <end position="22"/>
    </location>
</feature>
<dbReference type="AlphaFoldDB" id="A0A565CXF9"/>
<evidence type="ECO:0000313" key="3">
    <source>
        <dbReference type="Proteomes" id="UP000489600"/>
    </source>
</evidence>
<gene>
    <name evidence="2" type="ORF">ANE_LOCUS28832</name>
</gene>